<keyword evidence="2" id="KW-0456">Lyase</keyword>
<dbReference type="SUPFAM" id="SSF53800">
    <property type="entry name" value="Chelatase"/>
    <property type="match status" value="2"/>
</dbReference>
<accession>A0A562NQA0</accession>
<reference evidence="3 4" key="1">
    <citation type="journal article" date="2015" name="Stand. Genomic Sci.">
        <title>Genomic Encyclopedia of Bacterial and Archaeal Type Strains, Phase III: the genomes of soil and plant-associated and newly described type strains.</title>
        <authorList>
            <person name="Whitman W.B."/>
            <person name="Woyke T."/>
            <person name="Klenk H.P."/>
            <person name="Zhou Y."/>
            <person name="Lilburn T.G."/>
            <person name="Beck B.J."/>
            <person name="De Vos P."/>
            <person name="Vandamme P."/>
            <person name="Eisen J.A."/>
            <person name="Garrity G."/>
            <person name="Hugenholtz P."/>
            <person name="Kyrpides N.C."/>
        </authorList>
    </citation>
    <scope>NUCLEOTIDE SEQUENCE [LARGE SCALE GENOMIC DNA]</scope>
    <source>
        <strain evidence="3 4">CGMCC 1.5364</strain>
    </source>
</reference>
<keyword evidence="1" id="KW-0479">Metal-binding</keyword>
<dbReference type="InterPro" id="IPR002762">
    <property type="entry name" value="CbiX-like"/>
</dbReference>
<dbReference type="EMBL" id="VLKU01000005">
    <property type="protein sequence ID" value="TWI34377.1"/>
    <property type="molecule type" value="Genomic_DNA"/>
</dbReference>
<proteinExistence type="predicted"/>
<evidence type="ECO:0000313" key="4">
    <source>
        <dbReference type="Proteomes" id="UP000316225"/>
    </source>
</evidence>
<dbReference type="Proteomes" id="UP000316225">
    <property type="component" value="Unassembled WGS sequence"/>
</dbReference>
<dbReference type="Pfam" id="PF01903">
    <property type="entry name" value="CbiX"/>
    <property type="match status" value="1"/>
</dbReference>
<comment type="caution">
    <text evidence="3">The sequence shown here is derived from an EMBL/GenBank/DDBJ whole genome shotgun (WGS) entry which is preliminary data.</text>
</comment>
<evidence type="ECO:0000256" key="1">
    <source>
        <dbReference type="ARBA" id="ARBA00022723"/>
    </source>
</evidence>
<protein>
    <submittedName>
        <fullName evidence="3">Sirohydrochlorin ferrochelatase</fullName>
    </submittedName>
</protein>
<name>A0A562NQA0_9RHOB</name>
<evidence type="ECO:0000313" key="3">
    <source>
        <dbReference type="EMBL" id="TWI34377.1"/>
    </source>
</evidence>
<dbReference type="Gene3D" id="3.40.50.1400">
    <property type="match status" value="2"/>
</dbReference>
<keyword evidence="4" id="KW-1185">Reference proteome</keyword>
<organism evidence="3 4">
    <name type="scientific">Paracoccus sulfuroxidans</name>
    <dbReference type="NCBI Taxonomy" id="384678"/>
    <lineage>
        <taxon>Bacteria</taxon>
        <taxon>Pseudomonadati</taxon>
        <taxon>Pseudomonadota</taxon>
        <taxon>Alphaproteobacteria</taxon>
        <taxon>Rhodobacterales</taxon>
        <taxon>Paracoccaceae</taxon>
        <taxon>Paracoccus</taxon>
    </lineage>
</organism>
<dbReference type="AlphaFoldDB" id="A0A562NQA0"/>
<sequence>MPSVSDAARPLRAVIVTHGQPGDPDPQQEAVEALAAEVAALLPDARIRGATLAKPGALDRSVDNAVLVYPMFMAEGWFSQSELPRRLAQAGAEMARVLPPFGSDPRLPALCREIVARTAQDKGWPTEETTLLLAAHGSGRSRAPARAAWAMAEALSPGLAQTTCGFIEEAPYLKDAAQNLGARAICLPLFATRAEHVTGDIPEALTTAGFQGALLPPVGAAPEVPQLIAASLRAAHAA</sequence>
<dbReference type="GO" id="GO:0016829">
    <property type="term" value="F:lyase activity"/>
    <property type="evidence" value="ECO:0007669"/>
    <property type="project" value="UniProtKB-KW"/>
</dbReference>
<dbReference type="OrthoDB" id="7346027at2"/>
<gene>
    <name evidence="3" type="ORF">IQ24_01895</name>
</gene>
<dbReference type="GO" id="GO:0046872">
    <property type="term" value="F:metal ion binding"/>
    <property type="evidence" value="ECO:0007669"/>
    <property type="project" value="UniProtKB-KW"/>
</dbReference>
<evidence type="ECO:0000256" key="2">
    <source>
        <dbReference type="ARBA" id="ARBA00023239"/>
    </source>
</evidence>